<dbReference type="AlphaFoldDB" id="A0A9J7ET50"/>
<gene>
    <name evidence="5" type="primary">LOC111362017</name>
</gene>
<feature type="region of interest" description="Disordered" evidence="2">
    <location>
        <begin position="671"/>
        <end position="714"/>
    </location>
</feature>
<dbReference type="Pfam" id="PF13843">
    <property type="entry name" value="DDE_Tnp_1_7"/>
    <property type="match status" value="1"/>
</dbReference>
<organism evidence="4 5">
    <name type="scientific">Spodoptera litura</name>
    <name type="common">Asian cotton leafworm</name>
    <dbReference type="NCBI Taxonomy" id="69820"/>
    <lineage>
        <taxon>Eukaryota</taxon>
        <taxon>Metazoa</taxon>
        <taxon>Ecdysozoa</taxon>
        <taxon>Arthropoda</taxon>
        <taxon>Hexapoda</taxon>
        <taxon>Insecta</taxon>
        <taxon>Pterygota</taxon>
        <taxon>Neoptera</taxon>
        <taxon>Endopterygota</taxon>
        <taxon>Lepidoptera</taxon>
        <taxon>Glossata</taxon>
        <taxon>Ditrysia</taxon>
        <taxon>Noctuoidea</taxon>
        <taxon>Noctuidae</taxon>
        <taxon>Amphipyrinae</taxon>
        <taxon>Spodoptera</taxon>
    </lineage>
</organism>
<proteinExistence type="predicted"/>
<keyword evidence="1" id="KW-0862">Zinc</keyword>
<dbReference type="GO" id="GO:0008270">
    <property type="term" value="F:zinc ion binding"/>
    <property type="evidence" value="ECO:0007669"/>
    <property type="project" value="UniProtKB-KW"/>
</dbReference>
<evidence type="ECO:0000313" key="5">
    <source>
        <dbReference type="RefSeq" id="XP_022834280.1"/>
    </source>
</evidence>
<dbReference type="SMART" id="SM00355">
    <property type="entry name" value="ZnF_C2H2"/>
    <property type="match status" value="2"/>
</dbReference>
<evidence type="ECO:0000256" key="1">
    <source>
        <dbReference type="PROSITE-ProRule" id="PRU00042"/>
    </source>
</evidence>
<evidence type="ECO:0000313" key="4">
    <source>
        <dbReference type="Proteomes" id="UP000301870"/>
    </source>
</evidence>
<keyword evidence="1" id="KW-0863">Zinc-finger</keyword>
<dbReference type="Proteomes" id="UP000301870">
    <property type="component" value="Unplaced"/>
</dbReference>
<sequence length="995" mass="115100">MSNTLNLVKQEIENVERYELKLEYESDSSVDNKNLAEIKKEILDEEDEYIIPEKTIDNDFTNVIQKQTLTSDPRPDYNEQINTEELNHFKDTKEEFVTDIDIDQRNHCYIEIEEEKVIVPKKRKENNFVEKTAEYKTKDWWQLNFREEEEDFTASTNNQKCKCTFCSKKFSKKGMLNRHLKLKHTMELPQDAEQYCQLCDVKFKTMKAYEEHLTHSAKHVDGINAASEDPLCQVRAERQPTQHRMAALPSARQELKSRKRDEHLKRTLFPDAPPRKRQTKNSPERQPCILVVPPADQSFELRPDEPSAAEPSTSGVSPSAEPCPVEIVFEAIQVLPGPAEGDIDVGAEVVVATTEVSGLPSAMGVGDTSFDLVMNEWLRLTDEICDSGDDNDDSFFPTTQNERNALTEPACDSDLTLFQAKVLQREEELNDRAIRDIVPDDCYTFVWSKDRADFHGKREKFTGVSGPTFDVTKQTRPIDMFDKMFDVTFIDQLCTETNRYAEQTIALLREQNKVGIHSRFHRWSPTNRDEMMTFLAIMILQGLYPLPEEEAYFKFNGFGTLQYFAKIMTYNRFLLLKTFLHFVDSQTCTDTTRLCKIRPVIDYFNNKFSSLYMPSQEIAIDESLLKWHGRLSFTQKISSKAAQVGVKTYELCESSTGYLWKFFVYAGKDKPTSTSDATDRSDEEEAIDGLGEDDDRSTNDATTDGSRSGEHGDRPVTATARIVYDLIEPLLHRGHTVIMDNFYNSPLLLRSLKKNKTDCYGTLRLNREFVPDTVKNLTKTELRQGEVVATYCSDLAIMVWRDANLVSLISTYHNLQIGSQDKYNRQTYKPNIVLDYNKSMGGVDRKDQFLSAHPMERVKNKVWYKKLFRRMYNAAIFNCFVIFSSVHRKISHRQFRTELAEDLLRRHRQIDLTTEYRRLNGRASTTSPVKTTTQRNIHHRTQARPIVEANHFPIRTGSKYTCCWLCPKKTRTIWKCEECDVNLCVDGCFKAYHKP</sequence>
<evidence type="ECO:0000259" key="3">
    <source>
        <dbReference type="PROSITE" id="PS50157"/>
    </source>
</evidence>
<name>A0A9J7ET50_SPOLT</name>
<evidence type="ECO:0000256" key="2">
    <source>
        <dbReference type="SAM" id="MobiDB-lite"/>
    </source>
</evidence>
<reference evidence="5" key="1">
    <citation type="submission" date="2025-08" db="UniProtKB">
        <authorList>
            <consortium name="RefSeq"/>
        </authorList>
    </citation>
    <scope>IDENTIFICATION</scope>
    <source>
        <strain evidence="5">Ishihara</strain>
        <tissue evidence="5">Whole body</tissue>
    </source>
</reference>
<feature type="compositionally biased region" description="Acidic residues" evidence="2">
    <location>
        <begin position="681"/>
        <end position="695"/>
    </location>
</feature>
<dbReference type="InterPro" id="IPR013087">
    <property type="entry name" value="Znf_C2H2_type"/>
</dbReference>
<accession>A0A9J7ET50</accession>
<feature type="region of interest" description="Disordered" evidence="2">
    <location>
        <begin position="238"/>
        <end position="321"/>
    </location>
</feature>
<dbReference type="GeneID" id="111362017"/>
<dbReference type="CDD" id="cd19757">
    <property type="entry name" value="Bbox1"/>
    <property type="match status" value="1"/>
</dbReference>
<dbReference type="Gene3D" id="3.30.160.60">
    <property type="entry name" value="Classic Zinc Finger"/>
    <property type="match status" value="1"/>
</dbReference>
<feature type="domain" description="C2H2-type" evidence="3">
    <location>
        <begin position="161"/>
        <end position="189"/>
    </location>
</feature>
<dbReference type="PROSITE" id="PS00028">
    <property type="entry name" value="ZINC_FINGER_C2H2_1"/>
    <property type="match status" value="1"/>
</dbReference>
<dbReference type="PROSITE" id="PS50157">
    <property type="entry name" value="ZINC_FINGER_C2H2_2"/>
    <property type="match status" value="1"/>
</dbReference>
<protein>
    <submittedName>
        <fullName evidence="5">Uncharacterized protein LOC111362017 isoform X2</fullName>
    </submittedName>
</protein>
<keyword evidence="1" id="KW-0479">Metal-binding</keyword>
<dbReference type="PANTHER" id="PTHR46599">
    <property type="entry name" value="PIGGYBAC TRANSPOSABLE ELEMENT-DERIVED PROTEIN 4"/>
    <property type="match status" value="1"/>
</dbReference>
<dbReference type="PANTHER" id="PTHR46599:SF3">
    <property type="entry name" value="PIGGYBAC TRANSPOSABLE ELEMENT-DERIVED PROTEIN 4"/>
    <property type="match status" value="1"/>
</dbReference>
<feature type="compositionally biased region" description="Basic and acidic residues" evidence="2">
    <location>
        <begin position="253"/>
        <end position="265"/>
    </location>
</feature>
<dbReference type="RefSeq" id="XP_022834280.1">
    <property type="nucleotide sequence ID" value="XM_022978512.1"/>
</dbReference>
<keyword evidence="4" id="KW-1185">Reference proteome</keyword>
<dbReference type="InterPro" id="IPR029526">
    <property type="entry name" value="PGBD"/>
</dbReference>